<organism evidence="1 2">
    <name type="scientific">Circinella minor</name>
    <dbReference type="NCBI Taxonomy" id="1195481"/>
    <lineage>
        <taxon>Eukaryota</taxon>
        <taxon>Fungi</taxon>
        <taxon>Fungi incertae sedis</taxon>
        <taxon>Mucoromycota</taxon>
        <taxon>Mucoromycotina</taxon>
        <taxon>Mucoromycetes</taxon>
        <taxon>Mucorales</taxon>
        <taxon>Lichtheimiaceae</taxon>
        <taxon>Circinella</taxon>
    </lineage>
</organism>
<dbReference type="EMBL" id="JAEPRB010000096">
    <property type="protein sequence ID" value="KAG2221909.1"/>
    <property type="molecule type" value="Genomic_DNA"/>
</dbReference>
<dbReference type="OrthoDB" id="6109at2759"/>
<dbReference type="PANTHER" id="PTHR10644">
    <property type="entry name" value="DNA REPAIR/RNA PROCESSING CPSF FAMILY"/>
    <property type="match status" value="1"/>
</dbReference>
<keyword evidence="2" id="KW-1185">Reference proteome</keyword>
<evidence type="ECO:0000313" key="1">
    <source>
        <dbReference type="EMBL" id="KAG2221909.1"/>
    </source>
</evidence>
<dbReference type="InterPro" id="IPR050358">
    <property type="entry name" value="RSE1/DDB1/CFT1"/>
</dbReference>
<gene>
    <name evidence="1" type="ORF">INT45_013245</name>
</gene>
<sequence length="197" mass="22413">MSAYTIYKELFPAQTVEHVKYGQFTSPDAKNLIVAKASLLQIYDFVEYTPTDTTLVETQDDQIEMEADDNAQDRFNDKDEQALAFPKLKPLKNELLESSSGRLELVAQYKLNGSVTSMGIVRTISPRGKQGCDSLLLAFNDAKLSLLEWSPATNSIVTVSIHYYERDEYKVKKNINEGISFLIEIDVNHDNIYRKNF</sequence>
<accession>A0A8H7S1M2</accession>
<protein>
    <submittedName>
        <fullName evidence="1">Uncharacterized protein</fullName>
    </submittedName>
</protein>
<dbReference type="AlphaFoldDB" id="A0A8H7S1M2"/>
<evidence type="ECO:0000313" key="2">
    <source>
        <dbReference type="Proteomes" id="UP000646827"/>
    </source>
</evidence>
<dbReference type="InterPro" id="IPR015943">
    <property type="entry name" value="WD40/YVTN_repeat-like_dom_sf"/>
</dbReference>
<dbReference type="Proteomes" id="UP000646827">
    <property type="component" value="Unassembled WGS sequence"/>
</dbReference>
<comment type="caution">
    <text evidence="1">The sequence shown here is derived from an EMBL/GenBank/DDBJ whole genome shotgun (WGS) entry which is preliminary data.</text>
</comment>
<name>A0A8H7S1M2_9FUNG</name>
<dbReference type="Gene3D" id="2.130.10.10">
    <property type="entry name" value="YVTN repeat-like/Quinoprotein amine dehydrogenase"/>
    <property type="match status" value="1"/>
</dbReference>
<proteinExistence type="predicted"/>
<reference evidence="1 2" key="1">
    <citation type="submission" date="2020-12" db="EMBL/GenBank/DDBJ databases">
        <title>Metabolic potential, ecology and presence of endohyphal bacteria is reflected in genomic diversity of Mucoromycotina.</title>
        <authorList>
            <person name="Muszewska A."/>
            <person name="Okrasinska A."/>
            <person name="Steczkiewicz K."/>
            <person name="Drgas O."/>
            <person name="Orlowska M."/>
            <person name="Perlinska-Lenart U."/>
            <person name="Aleksandrzak-Piekarczyk T."/>
            <person name="Szatraj K."/>
            <person name="Zielenkiewicz U."/>
            <person name="Pilsyk S."/>
            <person name="Malc E."/>
            <person name="Mieczkowski P."/>
            <person name="Kruszewska J.S."/>
            <person name="Biernat P."/>
            <person name="Pawlowska J."/>
        </authorList>
    </citation>
    <scope>NUCLEOTIDE SEQUENCE [LARGE SCALE GENOMIC DNA]</scope>
    <source>
        <strain evidence="1 2">CBS 142.35</strain>
    </source>
</reference>